<name>A0A137PFN3_CONC2</name>
<dbReference type="Proteomes" id="UP000070444">
    <property type="component" value="Unassembled WGS sequence"/>
</dbReference>
<evidence type="ECO:0000256" key="1">
    <source>
        <dbReference type="SAM" id="Phobius"/>
    </source>
</evidence>
<evidence type="ECO:0000313" key="2">
    <source>
        <dbReference type="EMBL" id="KXN73816.1"/>
    </source>
</evidence>
<keyword evidence="1" id="KW-0472">Membrane</keyword>
<sequence length="116" mass="13111">MAKNKKSKAQKKVIQDIASSNIELPESDGLIQTIINSIFTPGANPVLVRMFDCVMVFLITTLAIVLFIVGFNIHLAFFLVFSIGFLAAFHWFLYELEIAKQNEDLNETESTDKKKK</sequence>
<feature type="transmembrane region" description="Helical" evidence="1">
    <location>
        <begin position="75"/>
        <end position="94"/>
    </location>
</feature>
<dbReference type="EMBL" id="KQ964431">
    <property type="protein sequence ID" value="KXN73816.1"/>
    <property type="molecule type" value="Genomic_DNA"/>
</dbReference>
<evidence type="ECO:0008006" key="4">
    <source>
        <dbReference type="Google" id="ProtNLM"/>
    </source>
</evidence>
<dbReference type="PANTHER" id="PTHR28251:SF1">
    <property type="entry name" value="V-TYPE ATPASE ASSEMBLY FACTOR PKR1"/>
    <property type="match status" value="1"/>
</dbReference>
<protein>
    <recommendedName>
        <fullName evidence="4">Pkr1-domain-containing protein</fullName>
    </recommendedName>
</protein>
<feature type="transmembrane region" description="Helical" evidence="1">
    <location>
        <begin position="46"/>
        <end position="69"/>
    </location>
</feature>
<organism evidence="2 3">
    <name type="scientific">Conidiobolus coronatus (strain ATCC 28846 / CBS 209.66 / NRRL 28638)</name>
    <name type="common">Delacroixia coronata</name>
    <dbReference type="NCBI Taxonomy" id="796925"/>
    <lineage>
        <taxon>Eukaryota</taxon>
        <taxon>Fungi</taxon>
        <taxon>Fungi incertae sedis</taxon>
        <taxon>Zoopagomycota</taxon>
        <taxon>Entomophthoromycotina</taxon>
        <taxon>Entomophthoromycetes</taxon>
        <taxon>Entomophthorales</taxon>
        <taxon>Ancylistaceae</taxon>
        <taxon>Conidiobolus</taxon>
    </lineage>
</organism>
<evidence type="ECO:0000313" key="3">
    <source>
        <dbReference type="Proteomes" id="UP000070444"/>
    </source>
</evidence>
<dbReference type="PANTHER" id="PTHR28251">
    <property type="entry name" value="V-TYPE ATPASE ASSEMBLY FACTOR PKR1"/>
    <property type="match status" value="1"/>
</dbReference>
<dbReference type="GO" id="GO:0070072">
    <property type="term" value="P:vacuolar proton-transporting V-type ATPase complex assembly"/>
    <property type="evidence" value="ECO:0007669"/>
    <property type="project" value="InterPro"/>
</dbReference>
<dbReference type="GO" id="GO:0005789">
    <property type="term" value="C:endoplasmic reticulum membrane"/>
    <property type="evidence" value="ECO:0007669"/>
    <property type="project" value="TreeGrafter"/>
</dbReference>
<reference evidence="2 3" key="1">
    <citation type="journal article" date="2015" name="Genome Biol. Evol.">
        <title>Phylogenomic analyses indicate that early fungi evolved digesting cell walls of algal ancestors of land plants.</title>
        <authorList>
            <person name="Chang Y."/>
            <person name="Wang S."/>
            <person name="Sekimoto S."/>
            <person name="Aerts A.L."/>
            <person name="Choi C."/>
            <person name="Clum A."/>
            <person name="LaButti K.M."/>
            <person name="Lindquist E.A."/>
            <person name="Yee Ngan C."/>
            <person name="Ohm R.A."/>
            <person name="Salamov A.A."/>
            <person name="Grigoriev I.V."/>
            <person name="Spatafora J.W."/>
            <person name="Berbee M.L."/>
        </authorList>
    </citation>
    <scope>NUCLEOTIDE SEQUENCE [LARGE SCALE GENOMIC DNA]</scope>
    <source>
        <strain evidence="2 3">NRRL 28638</strain>
    </source>
</reference>
<dbReference type="Pfam" id="PF08636">
    <property type="entry name" value="Pkr1"/>
    <property type="match status" value="1"/>
</dbReference>
<keyword evidence="3" id="KW-1185">Reference proteome</keyword>
<gene>
    <name evidence="2" type="ORF">CONCODRAFT_77193</name>
</gene>
<accession>A0A137PFN3</accession>
<keyword evidence="1" id="KW-0812">Transmembrane</keyword>
<dbReference type="InterPro" id="IPR013945">
    <property type="entry name" value="Pkr1"/>
</dbReference>
<proteinExistence type="predicted"/>
<dbReference type="AlphaFoldDB" id="A0A137PFN3"/>
<keyword evidence="1" id="KW-1133">Transmembrane helix</keyword>